<feature type="region of interest" description="Disordered" evidence="1">
    <location>
        <begin position="27"/>
        <end position="104"/>
    </location>
</feature>
<evidence type="ECO:0000256" key="1">
    <source>
        <dbReference type="SAM" id="MobiDB-lite"/>
    </source>
</evidence>
<dbReference type="EMBL" id="CP089984">
    <property type="protein sequence ID" value="WXB19408.1"/>
    <property type="molecule type" value="Genomic_DNA"/>
</dbReference>
<evidence type="ECO:0000256" key="2">
    <source>
        <dbReference type="SAM" id="SignalP"/>
    </source>
</evidence>
<dbReference type="RefSeq" id="WP_394829026.1">
    <property type="nucleotide sequence ID" value="NZ_CP089984.1"/>
</dbReference>
<evidence type="ECO:0000313" key="4">
    <source>
        <dbReference type="Proteomes" id="UP001370348"/>
    </source>
</evidence>
<keyword evidence="4" id="KW-1185">Reference proteome</keyword>
<gene>
    <name evidence="3" type="ORF">LZC94_19525</name>
</gene>
<proteinExistence type="predicted"/>
<feature type="compositionally biased region" description="Polar residues" evidence="1">
    <location>
        <begin position="88"/>
        <end position="104"/>
    </location>
</feature>
<feature type="signal peptide" evidence="2">
    <location>
        <begin position="1"/>
        <end position="22"/>
    </location>
</feature>
<keyword evidence="2" id="KW-0732">Signal</keyword>
<feature type="chain" id="PRO_5046331727" evidence="2">
    <location>
        <begin position="23"/>
        <end position="249"/>
    </location>
</feature>
<name>A0ABZ2MA79_9BACT</name>
<evidence type="ECO:0000313" key="3">
    <source>
        <dbReference type="EMBL" id="WXB19408.1"/>
    </source>
</evidence>
<protein>
    <submittedName>
        <fullName evidence="3">Uncharacterized protein</fullName>
    </submittedName>
</protein>
<sequence length="249" mass="25802">MKGYIRAAAAMCTLGATASSYAQTAQTQPAPQALQAPATPQTQQAPQTSQSPQAPQTPQTPQTPQAPQSPQTPQSPPATTVTSAPVIVSQSGSTVQRDTTSESYRPNRKLLVGGALTLGLSYAPAAIVGSTSDHHGDRNLLIPLAGPWIDLADRGPCGGSGQPSCGDDTGNRVLIAVDGVFQALGALQILGAFVWPEARRVEVVEGKGHLAPTGQRHVAPVAQKQKIEWQVAPAHLGRNGYGFSFAGTF</sequence>
<feature type="compositionally biased region" description="Low complexity" evidence="1">
    <location>
        <begin position="27"/>
        <end position="85"/>
    </location>
</feature>
<dbReference type="Proteomes" id="UP001370348">
    <property type="component" value="Chromosome"/>
</dbReference>
<reference evidence="3 4" key="1">
    <citation type="submission" date="2021-12" db="EMBL/GenBank/DDBJ databases">
        <title>Discovery of the Pendulisporaceae a myxobacterial family with distinct sporulation behavior and unique specialized metabolism.</title>
        <authorList>
            <person name="Garcia R."/>
            <person name="Popoff A."/>
            <person name="Bader C.D."/>
            <person name="Loehr J."/>
            <person name="Walesch S."/>
            <person name="Walt C."/>
            <person name="Boldt J."/>
            <person name="Bunk B."/>
            <person name="Haeckl F.J.F.P.J."/>
            <person name="Gunesch A.P."/>
            <person name="Birkelbach J."/>
            <person name="Nuebel U."/>
            <person name="Pietschmann T."/>
            <person name="Bach T."/>
            <person name="Mueller R."/>
        </authorList>
    </citation>
    <scope>NUCLEOTIDE SEQUENCE [LARGE SCALE GENOMIC DNA]</scope>
    <source>
        <strain evidence="3 4">MSr11954</strain>
    </source>
</reference>
<organism evidence="3 4">
    <name type="scientific">Pendulispora albinea</name>
    <dbReference type="NCBI Taxonomy" id="2741071"/>
    <lineage>
        <taxon>Bacteria</taxon>
        <taxon>Pseudomonadati</taxon>
        <taxon>Myxococcota</taxon>
        <taxon>Myxococcia</taxon>
        <taxon>Myxococcales</taxon>
        <taxon>Sorangiineae</taxon>
        <taxon>Pendulisporaceae</taxon>
        <taxon>Pendulispora</taxon>
    </lineage>
</organism>
<accession>A0ABZ2MA79</accession>